<name>A0A9P6ZKX1_9AGAM</name>
<evidence type="ECO:0000313" key="3">
    <source>
        <dbReference type="Proteomes" id="UP000714275"/>
    </source>
</evidence>
<dbReference type="AlphaFoldDB" id="A0A9P6ZKX1"/>
<accession>A0A9P6ZKX1</accession>
<dbReference type="EMBL" id="JABBWD010000065">
    <property type="protein sequence ID" value="KAG1770409.1"/>
    <property type="molecule type" value="Genomic_DNA"/>
</dbReference>
<reference evidence="2" key="1">
    <citation type="journal article" date="2020" name="New Phytol.">
        <title>Comparative genomics reveals dynamic genome evolution in host specialist ectomycorrhizal fungi.</title>
        <authorList>
            <person name="Lofgren L.A."/>
            <person name="Nguyen N.H."/>
            <person name="Vilgalys R."/>
            <person name="Ruytinx J."/>
            <person name="Liao H.L."/>
            <person name="Branco S."/>
            <person name="Kuo A."/>
            <person name="LaButti K."/>
            <person name="Lipzen A."/>
            <person name="Andreopoulos W."/>
            <person name="Pangilinan J."/>
            <person name="Riley R."/>
            <person name="Hundley H."/>
            <person name="Na H."/>
            <person name="Barry K."/>
            <person name="Grigoriev I.V."/>
            <person name="Stajich J.E."/>
            <person name="Kennedy P.G."/>
        </authorList>
    </citation>
    <scope>NUCLEOTIDE SEQUENCE</scope>
    <source>
        <strain evidence="2">DOB743</strain>
    </source>
</reference>
<gene>
    <name evidence="2" type="ORF">EV702DRAFT_978080</name>
</gene>
<evidence type="ECO:0000256" key="1">
    <source>
        <dbReference type="SAM" id="MobiDB-lite"/>
    </source>
</evidence>
<dbReference type="Proteomes" id="UP000714275">
    <property type="component" value="Unassembled WGS sequence"/>
</dbReference>
<keyword evidence="3" id="KW-1185">Reference proteome</keyword>
<evidence type="ECO:0000313" key="2">
    <source>
        <dbReference type="EMBL" id="KAG1770409.1"/>
    </source>
</evidence>
<feature type="non-terminal residue" evidence="2">
    <location>
        <position position="1"/>
    </location>
</feature>
<dbReference type="OrthoDB" id="2355984at2759"/>
<comment type="caution">
    <text evidence="2">The sequence shown here is derived from an EMBL/GenBank/DDBJ whole genome shotgun (WGS) entry which is preliminary data.</text>
</comment>
<feature type="region of interest" description="Disordered" evidence="1">
    <location>
        <begin position="133"/>
        <end position="173"/>
    </location>
</feature>
<organism evidence="2 3">
    <name type="scientific">Suillus placidus</name>
    <dbReference type="NCBI Taxonomy" id="48579"/>
    <lineage>
        <taxon>Eukaryota</taxon>
        <taxon>Fungi</taxon>
        <taxon>Dikarya</taxon>
        <taxon>Basidiomycota</taxon>
        <taxon>Agaricomycotina</taxon>
        <taxon>Agaricomycetes</taxon>
        <taxon>Agaricomycetidae</taxon>
        <taxon>Boletales</taxon>
        <taxon>Suillineae</taxon>
        <taxon>Suillaceae</taxon>
        <taxon>Suillus</taxon>
    </lineage>
</organism>
<evidence type="ECO:0008006" key="4">
    <source>
        <dbReference type="Google" id="ProtNLM"/>
    </source>
</evidence>
<protein>
    <recommendedName>
        <fullName evidence="4">C3H1-type domain-containing protein</fullName>
    </recommendedName>
</protein>
<sequence length="203" mass="22696">VLSSHYSTVIDPKQTQTLGKGFEITLSKLTSLHKVKTYGDWSIAIDLWIEALTFIMPWKESELRGFKQYLAGFFVDVHYVLHSRIIDFDKACRLKIEGQKYLRFDAISKFRRLEVTHLSSLGMVAYPDLQQISGSSGEKSSGKGSGIGKRSSRPDSSGRGEPCLNWNRGACDKSTSDCMRFHVCSKCRGGHKHGDCPVAKTSK</sequence>
<proteinExistence type="predicted"/>